<dbReference type="Gene3D" id="1.10.10.10">
    <property type="entry name" value="Winged helix-like DNA-binding domain superfamily/Winged helix DNA-binding domain"/>
    <property type="match status" value="1"/>
</dbReference>
<keyword evidence="4" id="KW-0804">Transcription</keyword>
<evidence type="ECO:0000313" key="5">
    <source>
        <dbReference type="EMBL" id="HIR12966.1"/>
    </source>
</evidence>
<dbReference type="GO" id="GO:0045892">
    <property type="term" value="P:negative regulation of DNA-templated transcription"/>
    <property type="evidence" value="ECO:0007669"/>
    <property type="project" value="InterPro"/>
</dbReference>
<keyword evidence="2" id="KW-0805">Transcription regulation</keyword>
<dbReference type="InterPro" id="IPR036388">
    <property type="entry name" value="WH-like_DNA-bd_sf"/>
</dbReference>
<gene>
    <name evidence="5" type="ORF">IAB31_03470</name>
</gene>
<dbReference type="Proteomes" id="UP000886757">
    <property type="component" value="Unassembled WGS sequence"/>
</dbReference>
<dbReference type="InterPro" id="IPR005650">
    <property type="entry name" value="BlaI_family"/>
</dbReference>
<comment type="similarity">
    <text evidence="1">Belongs to the BlaI transcriptional regulatory family.</text>
</comment>
<name>A0A9D1AB87_9FIRM</name>
<keyword evidence="3" id="KW-0238">DNA-binding</keyword>
<dbReference type="Pfam" id="PF03965">
    <property type="entry name" value="Penicillinase_R"/>
    <property type="match status" value="1"/>
</dbReference>
<evidence type="ECO:0000256" key="1">
    <source>
        <dbReference type="ARBA" id="ARBA00011046"/>
    </source>
</evidence>
<dbReference type="SUPFAM" id="SSF46785">
    <property type="entry name" value="Winged helix' DNA-binding domain"/>
    <property type="match status" value="1"/>
</dbReference>
<dbReference type="GO" id="GO:0003677">
    <property type="term" value="F:DNA binding"/>
    <property type="evidence" value="ECO:0007669"/>
    <property type="project" value="UniProtKB-KW"/>
</dbReference>
<dbReference type="AlphaFoldDB" id="A0A9D1AB87"/>
<proteinExistence type="inferred from homology"/>
<reference evidence="5" key="1">
    <citation type="submission" date="2020-10" db="EMBL/GenBank/DDBJ databases">
        <authorList>
            <person name="Gilroy R."/>
        </authorList>
    </citation>
    <scope>NUCLEOTIDE SEQUENCE</scope>
    <source>
        <strain evidence="5">ChiSjej4B22-8148</strain>
    </source>
</reference>
<dbReference type="EMBL" id="DVGK01000043">
    <property type="protein sequence ID" value="HIR12966.1"/>
    <property type="molecule type" value="Genomic_DNA"/>
</dbReference>
<organism evidence="5 6">
    <name type="scientific">Candidatus Choladousia intestinavium</name>
    <dbReference type="NCBI Taxonomy" id="2840727"/>
    <lineage>
        <taxon>Bacteria</taxon>
        <taxon>Bacillati</taxon>
        <taxon>Bacillota</taxon>
        <taxon>Clostridia</taxon>
        <taxon>Lachnospirales</taxon>
        <taxon>Lachnospiraceae</taxon>
        <taxon>Lachnospiraceae incertae sedis</taxon>
        <taxon>Candidatus Choladousia</taxon>
    </lineage>
</organism>
<evidence type="ECO:0000256" key="4">
    <source>
        <dbReference type="ARBA" id="ARBA00023163"/>
    </source>
</evidence>
<sequence>MTKNEMIIMNVFWEVKKPLTSAELTNLVADKNWFPSYVITALRSLEAKGFVKVCGTVRHSTQYARQFVSTVSREEYAARLALTSGIKKNALADVTLALAREVSDDDADLQDILGDLINILVQKETNKGK</sequence>
<protein>
    <submittedName>
        <fullName evidence="5">BlaI/MecI/CopY family transcriptional regulator</fullName>
    </submittedName>
</protein>
<comment type="caution">
    <text evidence="5">The sequence shown here is derived from an EMBL/GenBank/DDBJ whole genome shotgun (WGS) entry which is preliminary data.</text>
</comment>
<accession>A0A9D1AB87</accession>
<evidence type="ECO:0000256" key="2">
    <source>
        <dbReference type="ARBA" id="ARBA00023015"/>
    </source>
</evidence>
<reference evidence="5" key="2">
    <citation type="journal article" date="2021" name="PeerJ">
        <title>Extensive microbial diversity within the chicken gut microbiome revealed by metagenomics and culture.</title>
        <authorList>
            <person name="Gilroy R."/>
            <person name="Ravi A."/>
            <person name="Getino M."/>
            <person name="Pursley I."/>
            <person name="Horton D.L."/>
            <person name="Alikhan N.F."/>
            <person name="Baker D."/>
            <person name="Gharbi K."/>
            <person name="Hall N."/>
            <person name="Watson M."/>
            <person name="Adriaenssens E.M."/>
            <person name="Foster-Nyarko E."/>
            <person name="Jarju S."/>
            <person name="Secka A."/>
            <person name="Antonio M."/>
            <person name="Oren A."/>
            <person name="Chaudhuri R.R."/>
            <person name="La Ragione R."/>
            <person name="Hildebrand F."/>
            <person name="Pallen M.J."/>
        </authorList>
    </citation>
    <scope>NUCLEOTIDE SEQUENCE</scope>
    <source>
        <strain evidence="5">ChiSjej4B22-8148</strain>
    </source>
</reference>
<evidence type="ECO:0000256" key="3">
    <source>
        <dbReference type="ARBA" id="ARBA00023125"/>
    </source>
</evidence>
<dbReference type="InterPro" id="IPR036390">
    <property type="entry name" value="WH_DNA-bd_sf"/>
</dbReference>
<evidence type="ECO:0000313" key="6">
    <source>
        <dbReference type="Proteomes" id="UP000886757"/>
    </source>
</evidence>